<reference evidence="2" key="1">
    <citation type="submission" date="2021-04" db="EMBL/GenBank/DDBJ databases">
        <authorList>
            <person name="Rodrigo-Torres L."/>
            <person name="Arahal R. D."/>
            <person name="Lucena T."/>
        </authorList>
    </citation>
    <scope>NUCLEOTIDE SEQUENCE</scope>
    <source>
        <strain evidence="2">CECT 9275</strain>
    </source>
</reference>
<organism evidence="2 3">
    <name type="scientific">Dyadobacter helix</name>
    <dbReference type="NCBI Taxonomy" id="2822344"/>
    <lineage>
        <taxon>Bacteria</taxon>
        <taxon>Pseudomonadati</taxon>
        <taxon>Bacteroidota</taxon>
        <taxon>Cytophagia</taxon>
        <taxon>Cytophagales</taxon>
        <taxon>Spirosomataceae</taxon>
        <taxon>Dyadobacter</taxon>
    </lineage>
</organism>
<evidence type="ECO:0000313" key="3">
    <source>
        <dbReference type="Proteomes" id="UP000680038"/>
    </source>
</evidence>
<gene>
    <name evidence="2" type="ORF">DYBT9275_05321</name>
</gene>
<accession>A0A916JHN5</accession>
<dbReference type="Proteomes" id="UP000680038">
    <property type="component" value="Unassembled WGS sequence"/>
</dbReference>
<comment type="caution">
    <text evidence="2">The sequence shown here is derived from an EMBL/GenBank/DDBJ whole genome shotgun (WGS) entry which is preliminary data.</text>
</comment>
<dbReference type="RefSeq" id="WP_215241530.1">
    <property type="nucleotide sequence ID" value="NZ_CAJRAF010000002.1"/>
</dbReference>
<protein>
    <submittedName>
        <fullName evidence="2">Uncharacterized protein</fullName>
    </submittedName>
</protein>
<keyword evidence="1" id="KW-1133">Transmembrane helix</keyword>
<evidence type="ECO:0000256" key="1">
    <source>
        <dbReference type="SAM" id="Phobius"/>
    </source>
</evidence>
<dbReference type="AlphaFoldDB" id="A0A916JHN5"/>
<name>A0A916JHN5_9BACT</name>
<proteinExistence type="predicted"/>
<sequence length="175" mass="20152">MMNQVSKEEIDRIRGRYTEKYGRLMDKWSPILFHEMHENFRQFERSVKMSVLEISKAAAQIRGSHKSIHFKSDREALFFGLGITAPAAVAGIVASILIFWYASSSQDYQERKEILDTYENVSDYVTLMQNGEILEKDGVSCLVLYPLPKKGDITIGKEYIYDHKNKRVLVPLGVK</sequence>
<evidence type="ECO:0000313" key="2">
    <source>
        <dbReference type="EMBL" id="CAG5013031.1"/>
    </source>
</evidence>
<keyword evidence="1" id="KW-0472">Membrane</keyword>
<keyword evidence="3" id="KW-1185">Reference proteome</keyword>
<feature type="transmembrane region" description="Helical" evidence="1">
    <location>
        <begin position="76"/>
        <end position="102"/>
    </location>
</feature>
<dbReference type="EMBL" id="CAJRAF010000002">
    <property type="protein sequence ID" value="CAG5013031.1"/>
    <property type="molecule type" value="Genomic_DNA"/>
</dbReference>
<keyword evidence="1" id="KW-0812">Transmembrane</keyword>